<dbReference type="InterPro" id="IPR036291">
    <property type="entry name" value="NAD(P)-bd_dom_sf"/>
</dbReference>
<evidence type="ECO:0000256" key="5">
    <source>
        <dbReference type="ARBA" id="ARBA00023002"/>
    </source>
</evidence>
<protein>
    <recommendedName>
        <fullName evidence="7">N-acetyl-gamma-glutamyl-phosphate reductase</fullName>
        <shortName evidence="7">AGPR</shortName>
        <ecNumber evidence="7">1.2.1.38</ecNumber>
    </recommendedName>
    <alternativeName>
        <fullName evidence="7">N-acetyl-glutamate semialdehyde dehydrogenase</fullName>
        <shortName evidence="7">NAGSA dehydrogenase</shortName>
    </alternativeName>
</protein>
<keyword evidence="2 7" id="KW-0055">Arginine biosynthesis</keyword>
<feature type="active site" evidence="7 8">
    <location>
        <position position="204"/>
    </location>
</feature>
<dbReference type="EMBL" id="AFOC01000041">
    <property type="protein sequence ID" value="EGV51315.1"/>
    <property type="molecule type" value="Genomic_DNA"/>
</dbReference>
<dbReference type="Pfam" id="PF22698">
    <property type="entry name" value="Semialdhyde_dhC_1"/>
    <property type="match status" value="1"/>
</dbReference>
<keyword evidence="4 7" id="KW-0521">NADP</keyword>
<dbReference type="InterPro" id="IPR000706">
    <property type="entry name" value="AGPR_type-1"/>
</dbReference>
<name>G2DDH1_9GAMM</name>
<dbReference type="AlphaFoldDB" id="G2DDH1"/>
<dbReference type="Proteomes" id="UP000004491">
    <property type="component" value="Unassembled WGS sequence"/>
</dbReference>
<evidence type="ECO:0000313" key="10">
    <source>
        <dbReference type="EMBL" id="EGV51315.1"/>
    </source>
</evidence>
<dbReference type="InterPro" id="IPR023013">
    <property type="entry name" value="AGPR_AS"/>
</dbReference>
<comment type="pathway">
    <text evidence="1 7">Amino-acid biosynthesis; L-arginine biosynthesis; N(2)-acetyl-L-ornithine from L-glutamate: step 3/4.</text>
</comment>
<dbReference type="SMART" id="SM00859">
    <property type="entry name" value="Semialdhyde_dh"/>
    <property type="match status" value="1"/>
</dbReference>
<dbReference type="UniPathway" id="UPA00068">
    <property type="reaction ID" value="UER00108"/>
</dbReference>
<evidence type="ECO:0000256" key="1">
    <source>
        <dbReference type="ARBA" id="ARBA00004862"/>
    </source>
</evidence>
<evidence type="ECO:0000256" key="6">
    <source>
        <dbReference type="ARBA" id="ARBA00050557"/>
    </source>
</evidence>
<dbReference type="InterPro" id="IPR050085">
    <property type="entry name" value="AGPR"/>
</dbReference>
<keyword evidence="3 7" id="KW-0028">Amino-acid biosynthesis</keyword>
<keyword evidence="5 7" id="KW-0560">Oxidoreductase</keyword>
<dbReference type="GO" id="GO:0006526">
    <property type="term" value="P:L-arginine biosynthetic process"/>
    <property type="evidence" value="ECO:0007669"/>
    <property type="project" value="UniProtKB-UniRule"/>
</dbReference>
<sequence>MIRVVSPISLLWGMVAVFPTPLGKCPAKLVAHFRFFSPLRMMASSVIIVERAQVAMIKVGIVGGTGYTGVELLRLLVNHSAVQVVVITSRSEAGRPVADLFPNLRGHLDLAFTEPDPALLASCDLVFFATPNGIAMQQVPELLEAGVRVIDLAADFRISDQALWEKWYGMQHACPERLAEAVYGLPEVNREAVKQARLVANPGCYPTAVGLGFLPLVEQGLIELDHLVADTKSGVSGAGRGASVAALMGETGESFKAYAIPGHRHQPEIRQTLMRASGGDVGLTFVPHLVPMIRGIEATLYARLKDVSVDLQALFEKRYADEPFVDVMPAGSHPETRSVRGVNHCRIAVHRPLDGDVVVISTVIDNLVKGAAGQAVQNMNLMFGLAEDAGLEQVALLP</sequence>
<dbReference type="SUPFAM" id="SSF55347">
    <property type="entry name" value="Glyceraldehyde-3-phosphate dehydrogenase-like, C-terminal domain"/>
    <property type="match status" value="1"/>
</dbReference>
<dbReference type="FunFam" id="3.30.360.10:FF:000014">
    <property type="entry name" value="N-acetyl-gamma-glutamyl-phosphate reductase"/>
    <property type="match status" value="1"/>
</dbReference>
<dbReference type="SUPFAM" id="SSF51735">
    <property type="entry name" value="NAD(P)-binding Rossmann-fold domains"/>
    <property type="match status" value="1"/>
</dbReference>
<organism evidence="10 11">
    <name type="scientific">endosymbiont of Riftia pachyptila</name>
    <name type="common">vent Ph05</name>
    <dbReference type="NCBI Taxonomy" id="1048808"/>
    <lineage>
        <taxon>Bacteria</taxon>
        <taxon>Pseudomonadati</taxon>
        <taxon>Pseudomonadota</taxon>
        <taxon>Gammaproteobacteria</taxon>
        <taxon>sulfur-oxidizing symbionts</taxon>
    </lineage>
</organism>
<dbReference type="HAMAP" id="MF_00150">
    <property type="entry name" value="ArgC_type1"/>
    <property type="match status" value="1"/>
</dbReference>
<evidence type="ECO:0000256" key="4">
    <source>
        <dbReference type="ARBA" id="ARBA00022857"/>
    </source>
</evidence>
<evidence type="ECO:0000259" key="9">
    <source>
        <dbReference type="SMART" id="SM00859"/>
    </source>
</evidence>
<gene>
    <name evidence="7 10" type="primary">argC</name>
    <name evidence="10" type="ORF">Rifp1Sym_bn00070</name>
</gene>
<dbReference type="GO" id="GO:0070401">
    <property type="term" value="F:NADP+ binding"/>
    <property type="evidence" value="ECO:0007669"/>
    <property type="project" value="InterPro"/>
</dbReference>
<comment type="caution">
    <text evidence="10">The sequence shown here is derived from an EMBL/GenBank/DDBJ whole genome shotgun (WGS) entry which is preliminary data.</text>
</comment>
<feature type="domain" description="Semialdehyde dehydrogenase NAD-binding" evidence="9">
    <location>
        <begin position="58"/>
        <end position="196"/>
    </location>
</feature>
<dbReference type="NCBIfam" id="TIGR01850">
    <property type="entry name" value="argC"/>
    <property type="match status" value="1"/>
</dbReference>
<dbReference type="PROSITE" id="PS01224">
    <property type="entry name" value="ARGC"/>
    <property type="match status" value="1"/>
</dbReference>
<dbReference type="GO" id="GO:0005737">
    <property type="term" value="C:cytoplasm"/>
    <property type="evidence" value="ECO:0007669"/>
    <property type="project" value="UniProtKB-SubCell"/>
</dbReference>
<comment type="similarity">
    <text evidence="7">Belongs to the NAGSA dehydrogenase family. Type 1 subfamily.</text>
</comment>
<evidence type="ECO:0000313" key="11">
    <source>
        <dbReference type="Proteomes" id="UP000004491"/>
    </source>
</evidence>
<comment type="subcellular location">
    <subcellularLocation>
        <location evidence="7">Cytoplasm</location>
    </subcellularLocation>
</comment>
<dbReference type="EC" id="1.2.1.38" evidence="7"/>
<dbReference type="GO" id="GO:0003942">
    <property type="term" value="F:N-acetyl-gamma-glutamyl-phosphate reductase activity"/>
    <property type="evidence" value="ECO:0007669"/>
    <property type="project" value="UniProtKB-UniRule"/>
</dbReference>
<reference evidence="10" key="1">
    <citation type="journal article" date="2011" name="ISME J.">
        <title>The endosymbionts of the deep-sea tubeworms Riftia pachyptila and Tevnia jerichonana share an identical physiology as revealed by proteogenomic analyses.</title>
        <authorList>
            <person name="Gardebrecht A."/>
            <person name="Markert S."/>
            <person name="Felbeck H."/>
            <person name="Thuermer A."/>
            <person name="Albrecht D."/>
            <person name="Wollherr A."/>
            <person name="Kabisch J."/>
            <person name="Lehmann R."/>
            <person name="Daniel R."/>
            <person name="Liesegang H."/>
            <person name="Hecker M."/>
            <person name="Sievert S.M."/>
            <person name="Schweder T."/>
        </authorList>
    </citation>
    <scope>NUCLEOTIDE SEQUENCE [LARGE SCALE GENOMIC DNA]</scope>
</reference>
<dbReference type="PANTHER" id="PTHR32338">
    <property type="entry name" value="N-ACETYL-GAMMA-GLUTAMYL-PHOSPHATE REDUCTASE, CHLOROPLASTIC-RELATED-RELATED"/>
    <property type="match status" value="1"/>
</dbReference>
<accession>G2DDH1</accession>
<dbReference type="Gene3D" id="3.30.360.10">
    <property type="entry name" value="Dihydrodipicolinate Reductase, domain 2"/>
    <property type="match status" value="1"/>
</dbReference>
<comment type="catalytic activity">
    <reaction evidence="6 7">
        <text>N-acetyl-L-glutamate 5-semialdehyde + phosphate + NADP(+) = N-acetyl-L-glutamyl 5-phosphate + NADPH + H(+)</text>
        <dbReference type="Rhea" id="RHEA:21588"/>
        <dbReference type="ChEBI" id="CHEBI:15378"/>
        <dbReference type="ChEBI" id="CHEBI:29123"/>
        <dbReference type="ChEBI" id="CHEBI:43474"/>
        <dbReference type="ChEBI" id="CHEBI:57783"/>
        <dbReference type="ChEBI" id="CHEBI:57936"/>
        <dbReference type="ChEBI" id="CHEBI:58349"/>
        <dbReference type="EC" id="1.2.1.38"/>
    </reaction>
</comment>
<dbReference type="Gene3D" id="3.40.50.720">
    <property type="entry name" value="NAD(P)-binding Rossmann-like Domain"/>
    <property type="match status" value="1"/>
</dbReference>
<evidence type="ECO:0000256" key="3">
    <source>
        <dbReference type="ARBA" id="ARBA00022605"/>
    </source>
</evidence>
<dbReference type="CDD" id="cd23934">
    <property type="entry name" value="AGPR_1_C"/>
    <property type="match status" value="1"/>
</dbReference>
<dbReference type="InterPro" id="IPR058924">
    <property type="entry name" value="AGPR_dimerisation_dom"/>
</dbReference>
<dbReference type="PATRIC" id="fig|1048808.3.peg.1653"/>
<evidence type="ECO:0000256" key="7">
    <source>
        <dbReference type="HAMAP-Rule" id="MF_00150"/>
    </source>
</evidence>
<dbReference type="InterPro" id="IPR000534">
    <property type="entry name" value="Semialdehyde_DH_NAD-bd"/>
</dbReference>
<evidence type="ECO:0000256" key="2">
    <source>
        <dbReference type="ARBA" id="ARBA00022571"/>
    </source>
</evidence>
<keyword evidence="7" id="KW-0963">Cytoplasm</keyword>
<proteinExistence type="inferred from homology"/>
<keyword evidence="11" id="KW-1185">Reference proteome</keyword>
<comment type="function">
    <text evidence="7">Catalyzes the NADPH-dependent reduction of N-acetyl-5-glutamyl phosphate to yield N-acetyl-L-glutamate 5-semialdehyde.</text>
</comment>
<dbReference type="CDD" id="cd17895">
    <property type="entry name" value="AGPR_1_N"/>
    <property type="match status" value="1"/>
</dbReference>
<dbReference type="Pfam" id="PF01118">
    <property type="entry name" value="Semialdhyde_dh"/>
    <property type="match status" value="1"/>
</dbReference>
<dbReference type="GO" id="GO:0051287">
    <property type="term" value="F:NAD binding"/>
    <property type="evidence" value="ECO:0007669"/>
    <property type="project" value="InterPro"/>
</dbReference>
<dbReference type="PANTHER" id="PTHR32338:SF10">
    <property type="entry name" value="N-ACETYL-GAMMA-GLUTAMYL-PHOSPHATE REDUCTASE, CHLOROPLASTIC-RELATED"/>
    <property type="match status" value="1"/>
</dbReference>
<evidence type="ECO:0000256" key="8">
    <source>
        <dbReference type="PROSITE-ProRule" id="PRU10010"/>
    </source>
</evidence>